<evidence type="ECO:0000256" key="4">
    <source>
        <dbReference type="ARBA" id="ARBA00022840"/>
    </source>
</evidence>
<dbReference type="SUPFAM" id="SSF52047">
    <property type="entry name" value="RNI-like"/>
    <property type="match status" value="1"/>
</dbReference>
<dbReference type="Pfam" id="PF17776">
    <property type="entry name" value="NLRC4_HD2"/>
    <property type="match status" value="1"/>
</dbReference>
<reference evidence="6" key="4">
    <citation type="submission" date="2025-09" db="UniProtKB">
        <authorList>
            <consortium name="Ensembl"/>
        </authorList>
    </citation>
    <scope>IDENTIFICATION</scope>
    <source>
        <strain evidence="6">JP 163 A</strain>
    </source>
</reference>
<dbReference type="InterPro" id="IPR041267">
    <property type="entry name" value="NLRP_HD2"/>
</dbReference>
<evidence type="ECO:0000313" key="6">
    <source>
        <dbReference type="Ensembl" id="ENSXMAP00000025790.1"/>
    </source>
</evidence>
<reference evidence="7" key="2">
    <citation type="journal article" date="2013" name="Nat. Genet.">
        <title>The genome of the platyfish, Xiphophorus maculatus, provides insights into evolutionary adaptation and several complex traits.</title>
        <authorList>
            <person name="Schartl M."/>
            <person name="Walter R.B."/>
            <person name="Shen Y."/>
            <person name="Garcia T."/>
            <person name="Catchen J."/>
            <person name="Amores A."/>
            <person name="Braasch I."/>
            <person name="Chalopin D."/>
            <person name="Volff J.N."/>
            <person name="Lesch K.P."/>
            <person name="Bisazza A."/>
            <person name="Minx P."/>
            <person name="Hillier L."/>
            <person name="Wilson R.K."/>
            <person name="Fuerstenberg S."/>
            <person name="Boore J."/>
            <person name="Searle S."/>
            <person name="Postlethwait J.H."/>
            <person name="Warren W.C."/>
        </authorList>
    </citation>
    <scope>NUCLEOTIDE SEQUENCE [LARGE SCALE GENOMIC DNA]</scope>
    <source>
        <strain evidence="7">JP 163 A</strain>
    </source>
</reference>
<dbReference type="InterPro" id="IPR001611">
    <property type="entry name" value="Leu-rich_rpt"/>
</dbReference>
<dbReference type="GO" id="GO:0005524">
    <property type="term" value="F:ATP binding"/>
    <property type="evidence" value="ECO:0007669"/>
    <property type="project" value="UniProtKB-KW"/>
</dbReference>
<protein>
    <submittedName>
        <fullName evidence="6">Protein NLRC5-like</fullName>
    </submittedName>
</protein>
<organism evidence="6 7">
    <name type="scientific">Xiphophorus maculatus</name>
    <name type="common">Southern platyfish</name>
    <name type="synonym">Platypoecilus maculatus</name>
    <dbReference type="NCBI Taxonomy" id="8083"/>
    <lineage>
        <taxon>Eukaryota</taxon>
        <taxon>Metazoa</taxon>
        <taxon>Chordata</taxon>
        <taxon>Craniata</taxon>
        <taxon>Vertebrata</taxon>
        <taxon>Euteleostomi</taxon>
        <taxon>Actinopterygii</taxon>
        <taxon>Neopterygii</taxon>
        <taxon>Teleostei</taxon>
        <taxon>Neoteleostei</taxon>
        <taxon>Acanthomorphata</taxon>
        <taxon>Ovalentaria</taxon>
        <taxon>Atherinomorphae</taxon>
        <taxon>Cyprinodontiformes</taxon>
        <taxon>Poeciliidae</taxon>
        <taxon>Poeciliinae</taxon>
        <taxon>Xiphophorus</taxon>
    </lineage>
</organism>
<dbReference type="Ensembl" id="ENSXMAT00000037314.1">
    <property type="protein sequence ID" value="ENSXMAP00000025790.1"/>
    <property type="gene ID" value="ENSXMAG00000005847.2"/>
</dbReference>
<dbReference type="PROSITE" id="PS50837">
    <property type="entry name" value="NACHT"/>
    <property type="match status" value="1"/>
</dbReference>
<dbReference type="GO" id="GO:0045348">
    <property type="term" value="P:positive regulation of MHC class II biosynthetic process"/>
    <property type="evidence" value="ECO:0007669"/>
    <property type="project" value="TreeGrafter"/>
</dbReference>
<dbReference type="Pfam" id="PF05729">
    <property type="entry name" value="NACHT"/>
    <property type="match status" value="1"/>
</dbReference>
<evidence type="ECO:0000256" key="2">
    <source>
        <dbReference type="ARBA" id="ARBA00022737"/>
    </source>
</evidence>
<dbReference type="PANTHER" id="PTHR47189">
    <property type="entry name" value="MHC CLASS II TRANSACTIVATOR"/>
    <property type="match status" value="1"/>
</dbReference>
<dbReference type="GeneTree" id="ENSGT00940000160652"/>
<dbReference type="InterPro" id="IPR027417">
    <property type="entry name" value="P-loop_NTPase"/>
</dbReference>
<keyword evidence="3" id="KW-0547">Nucleotide-binding</keyword>
<keyword evidence="4" id="KW-0067">ATP-binding</keyword>
<proteinExistence type="predicted"/>
<dbReference type="GO" id="GO:0045944">
    <property type="term" value="P:positive regulation of transcription by RNA polymerase II"/>
    <property type="evidence" value="ECO:0007669"/>
    <property type="project" value="TreeGrafter"/>
</dbReference>
<name>A0A3B5Q3U7_XIPMA</name>
<dbReference type="PANTHER" id="PTHR47189:SF1">
    <property type="entry name" value="MHC CLASS II TRANSACTIVATOR"/>
    <property type="match status" value="1"/>
</dbReference>
<evidence type="ECO:0000313" key="7">
    <source>
        <dbReference type="Proteomes" id="UP000002852"/>
    </source>
</evidence>
<evidence type="ECO:0000256" key="3">
    <source>
        <dbReference type="ARBA" id="ARBA00022741"/>
    </source>
</evidence>
<feature type="domain" description="NACHT" evidence="5">
    <location>
        <begin position="207"/>
        <end position="347"/>
    </location>
</feature>
<reference evidence="7" key="1">
    <citation type="submission" date="2012-01" db="EMBL/GenBank/DDBJ databases">
        <authorList>
            <person name="Walter R."/>
            <person name="Schartl M."/>
            <person name="Warren W."/>
        </authorList>
    </citation>
    <scope>NUCLEOTIDE SEQUENCE [LARGE SCALE GENOMIC DNA]</scope>
    <source>
        <strain evidence="7">JP 163 A</strain>
    </source>
</reference>
<accession>A0A3B5Q3U7</accession>
<dbReference type="Pfam" id="PF13516">
    <property type="entry name" value="LRR_6"/>
    <property type="match status" value="1"/>
</dbReference>
<dbReference type="InterPro" id="IPR007111">
    <property type="entry name" value="NACHT_NTPase"/>
</dbReference>
<keyword evidence="1" id="KW-0433">Leucine-rich repeat</keyword>
<reference evidence="6" key="3">
    <citation type="submission" date="2025-08" db="UniProtKB">
        <authorList>
            <consortium name="Ensembl"/>
        </authorList>
    </citation>
    <scope>IDENTIFICATION</scope>
    <source>
        <strain evidence="6">JP 163 A</strain>
    </source>
</reference>
<dbReference type="InterPro" id="IPR032675">
    <property type="entry name" value="LRR_dom_sf"/>
</dbReference>
<dbReference type="AlphaFoldDB" id="A0A3B5Q3U7"/>
<evidence type="ECO:0000256" key="1">
    <source>
        <dbReference type="ARBA" id="ARBA00022614"/>
    </source>
</evidence>
<sequence length="792" mass="87551">MDEELDPDDGNPNSVLAQEYSELVAILRCQLDSVIMQLIQTVPGGAVGLNRQTTGGSAAPSDHIEAMLQYFRRANTAECSNFLQTVCLLCEGIPMHLESKLISVAGYACSEYAEFGTTPSAIVQEANQNLCTSQFRIEYTRKTAGSLQRRWKRLSEGLLKDVQPDKIWVSIRTANRRGGRTPEPDGDDGWPESRLTLESFLQGCTGKVTVLAGQPGSGKTLVMSFIGEQWTKGLGPIPSSHLFVLLEFRQLNLLSDPLSLSELLFHHYLPPDGDNEAKQAVVDYLLSNPEQSCWVLDGYDEFQNKLKRHRVQNARLDSEKPLPVAELISGLLSRQLLAGSTVLVTSRVRDVVDLDGLSDKVGQLLPWDHREVKECVNNFFSAKDGKLAADAAEILFSSRHLLAMSSLPALCNICCVFLQHLLHRHFTWETVSLPAAELCELSRLAWRGLEESRIIFLDEEVHLQTLESSIKSGLFSQVRHGRDGVVVNAYCFLHLTVQEFLAALRIMTSTDVSDADLKKRFSLKTRWTTKSDQKTVFTDSLYLYVCGLASLDCTPALEVVAKATGLKAAQNWVQKRQALVIKLLKTLCQSATLTGPKILQLCHCVQESQNQQLAQLVVSVRPTLELRNFWLLPSDIEALAFVVNSVGTKGVGLDFGACSMELECLDTLSRCQYIHYLSFRSRKYGDKFAEKLSSVLPRFTALRKLEFCGASLSSAGAASLASGLQNCSSVTELNFSDNNLQDEGIRCIADVLAKLQNLTSVKLGRNNTSLEAAECLVKHVSSCSNIQQVHAE</sequence>
<evidence type="ECO:0000259" key="5">
    <source>
        <dbReference type="PROSITE" id="PS50837"/>
    </source>
</evidence>
<keyword evidence="2" id="KW-0677">Repeat</keyword>
<dbReference type="GO" id="GO:0045345">
    <property type="term" value="P:positive regulation of MHC class I biosynthetic process"/>
    <property type="evidence" value="ECO:0007669"/>
    <property type="project" value="TreeGrafter"/>
</dbReference>
<dbReference type="Gene3D" id="3.40.50.300">
    <property type="entry name" value="P-loop containing nucleotide triphosphate hydrolases"/>
    <property type="match status" value="1"/>
</dbReference>
<keyword evidence="7" id="KW-1185">Reference proteome</keyword>
<dbReference type="Proteomes" id="UP000002852">
    <property type="component" value="Unassembled WGS sequence"/>
</dbReference>
<dbReference type="SUPFAM" id="SSF52540">
    <property type="entry name" value="P-loop containing nucleoside triphosphate hydrolases"/>
    <property type="match status" value="1"/>
</dbReference>
<dbReference type="Gene3D" id="1.10.533.20">
    <property type="match status" value="1"/>
</dbReference>
<dbReference type="Gene3D" id="3.80.10.10">
    <property type="entry name" value="Ribonuclease Inhibitor"/>
    <property type="match status" value="1"/>
</dbReference>